<name>A0A085GFF6_9ENTR</name>
<keyword evidence="3" id="KW-0732">Signal</keyword>
<dbReference type="Pfam" id="PF00497">
    <property type="entry name" value="SBP_bac_3"/>
    <property type="match status" value="1"/>
</dbReference>
<accession>A0A085GFF6</accession>
<evidence type="ECO:0000313" key="6">
    <source>
        <dbReference type="Proteomes" id="UP000028653"/>
    </source>
</evidence>
<dbReference type="Proteomes" id="UP000028653">
    <property type="component" value="Unassembled WGS sequence"/>
</dbReference>
<dbReference type="GO" id="GO:0030288">
    <property type="term" value="C:outer membrane-bounded periplasmic space"/>
    <property type="evidence" value="ECO:0007669"/>
    <property type="project" value="TreeGrafter"/>
</dbReference>
<evidence type="ECO:0000256" key="1">
    <source>
        <dbReference type="ARBA" id="ARBA00010333"/>
    </source>
</evidence>
<dbReference type="EMBL" id="JMPI01000023">
    <property type="protein sequence ID" value="KFC82451.1"/>
    <property type="molecule type" value="Genomic_DNA"/>
</dbReference>
<gene>
    <name evidence="5" type="ORF">GBAG_1637</name>
</gene>
<dbReference type="GO" id="GO:0006865">
    <property type="term" value="P:amino acid transport"/>
    <property type="evidence" value="ECO:0007669"/>
    <property type="project" value="TreeGrafter"/>
</dbReference>
<feature type="domain" description="Solute-binding protein family 3/N-terminal" evidence="4">
    <location>
        <begin position="60"/>
        <end position="292"/>
    </location>
</feature>
<dbReference type="AlphaFoldDB" id="A0A085GFF6"/>
<dbReference type="InterPro" id="IPR001638">
    <property type="entry name" value="Solute-binding_3/MltF_N"/>
</dbReference>
<dbReference type="Gene3D" id="3.40.190.10">
    <property type="entry name" value="Periplasmic binding protein-like II"/>
    <property type="match status" value="2"/>
</dbReference>
<sequence length="316" mass="36140">MLIKYFSGEHPKITTNDKSLSMKQKPYLSYILSLFMLITVTAVKAEPNMSTLERISSHKIINIGYRDAPPYSYKTRDGQVVGYVIELCKNVTESLKKNLHINHLEVNYIPVPISMRIPMLKHNVIDMDCSVNTDTVKRRSVVSFSRHYLLVQTRFGTPVGTNIHTFLDLAGRTISVTKGTADLISANTLNRVQNLNLFVLTQPTMKDAFITMTQHKSFATATNEVSLKELIESSEHPEDYQMSDLTLGTPQNLGIMLRYDDQEFKKIVDASLADRFKRHDFKSFYDQWFNSVLPDKNFNLHLPLTAGMYKYIAQNT</sequence>
<evidence type="ECO:0000256" key="2">
    <source>
        <dbReference type="ARBA" id="ARBA00022448"/>
    </source>
</evidence>
<evidence type="ECO:0000313" key="5">
    <source>
        <dbReference type="EMBL" id="KFC82451.1"/>
    </source>
</evidence>
<comment type="caution">
    <text evidence="5">The sequence shown here is derived from an EMBL/GenBank/DDBJ whole genome shotgun (WGS) entry which is preliminary data.</text>
</comment>
<evidence type="ECO:0000259" key="4">
    <source>
        <dbReference type="SMART" id="SM00062"/>
    </source>
</evidence>
<proteinExistence type="inferred from homology"/>
<keyword evidence="2" id="KW-0813">Transport</keyword>
<dbReference type="SMART" id="SM00062">
    <property type="entry name" value="PBPb"/>
    <property type="match status" value="1"/>
</dbReference>
<dbReference type="eggNOG" id="COG0834">
    <property type="taxonomic scope" value="Bacteria"/>
</dbReference>
<comment type="similarity">
    <text evidence="1">Belongs to the bacterial solute-binding protein 3 family.</text>
</comment>
<reference evidence="5 6" key="1">
    <citation type="submission" date="2014-05" db="EMBL/GenBank/DDBJ databases">
        <title>ATOL: Assembling a taxonomically balanced genome-scale reconstruction of the evolutionary history of the Enterobacteriaceae.</title>
        <authorList>
            <person name="Plunkett G.III."/>
            <person name="Neeno-Eckwall E.C."/>
            <person name="Glasner J.D."/>
            <person name="Perna N.T."/>
        </authorList>
    </citation>
    <scope>NUCLEOTIDE SEQUENCE [LARGE SCALE GENOMIC DNA]</scope>
    <source>
        <strain evidence="5 6">ATCC 33320</strain>
    </source>
</reference>
<organism evidence="5 6">
    <name type="scientific">Buttiauxella agrestis ATCC 33320</name>
    <dbReference type="NCBI Taxonomy" id="1006004"/>
    <lineage>
        <taxon>Bacteria</taxon>
        <taxon>Pseudomonadati</taxon>
        <taxon>Pseudomonadota</taxon>
        <taxon>Gammaproteobacteria</taxon>
        <taxon>Enterobacterales</taxon>
        <taxon>Enterobacteriaceae</taxon>
        <taxon>Buttiauxella</taxon>
    </lineage>
</organism>
<keyword evidence="6" id="KW-1185">Reference proteome</keyword>
<dbReference type="OrthoDB" id="7240770at2"/>
<dbReference type="STRING" id="1006004.GBAG_1637"/>
<dbReference type="SUPFAM" id="SSF53850">
    <property type="entry name" value="Periplasmic binding protein-like II"/>
    <property type="match status" value="1"/>
</dbReference>
<dbReference type="PANTHER" id="PTHR30085">
    <property type="entry name" value="AMINO ACID ABC TRANSPORTER PERMEASE"/>
    <property type="match status" value="1"/>
</dbReference>
<dbReference type="PANTHER" id="PTHR30085:SF2">
    <property type="entry name" value="GLUTAMATE_ASPARTATE IMPORT SOLUTE-BINDING PROTEIN"/>
    <property type="match status" value="1"/>
</dbReference>
<dbReference type="InterPro" id="IPR051455">
    <property type="entry name" value="Bact_solute-bind_prot3"/>
</dbReference>
<evidence type="ECO:0000256" key="3">
    <source>
        <dbReference type="ARBA" id="ARBA00022729"/>
    </source>
</evidence>
<dbReference type="GO" id="GO:0005576">
    <property type="term" value="C:extracellular region"/>
    <property type="evidence" value="ECO:0007669"/>
    <property type="project" value="TreeGrafter"/>
</dbReference>
<protein>
    <submittedName>
        <fullName evidence="5">Periplasmic binding component of a glutamate/aspartate transporter</fullName>
    </submittedName>
</protein>